<feature type="domain" description="CAF17 C-terminal" evidence="6">
    <location>
        <begin position="258"/>
        <end position="358"/>
    </location>
</feature>
<protein>
    <submittedName>
        <fullName evidence="7">Aminomethyltransferase folate-binding domain-containing protein</fullName>
    </submittedName>
</protein>
<proteinExistence type="inferred from homology"/>
<dbReference type="PANTHER" id="PTHR22602:SF0">
    <property type="entry name" value="TRANSFERASE CAF17, MITOCHONDRIAL-RELATED"/>
    <property type="match status" value="1"/>
</dbReference>
<dbReference type="AlphaFoldDB" id="A0A164ZR24"/>
<organism evidence="7 8">
    <name type="scientific">Sistotremastrum niveocremeum HHB9708</name>
    <dbReference type="NCBI Taxonomy" id="1314777"/>
    <lineage>
        <taxon>Eukaryota</taxon>
        <taxon>Fungi</taxon>
        <taxon>Dikarya</taxon>
        <taxon>Basidiomycota</taxon>
        <taxon>Agaricomycotina</taxon>
        <taxon>Agaricomycetes</taxon>
        <taxon>Sistotremastrales</taxon>
        <taxon>Sistotremastraceae</taxon>
        <taxon>Sertulicium</taxon>
        <taxon>Sertulicium niveocremeum</taxon>
    </lineage>
</organism>
<evidence type="ECO:0000256" key="3">
    <source>
        <dbReference type="ARBA" id="ARBA00023128"/>
    </source>
</evidence>
<dbReference type="NCBIfam" id="TIGR03317">
    <property type="entry name" value="ygfZ_signature"/>
    <property type="match status" value="1"/>
</dbReference>
<name>A0A164ZR24_9AGAM</name>
<evidence type="ECO:0000259" key="6">
    <source>
        <dbReference type="Pfam" id="PF25455"/>
    </source>
</evidence>
<comment type="similarity">
    <text evidence="4">Belongs to the GcvT family. CAF17/IBA57 subfamily.</text>
</comment>
<keyword evidence="3" id="KW-0496">Mitochondrion</keyword>
<evidence type="ECO:0000256" key="5">
    <source>
        <dbReference type="SAM" id="MobiDB-lite"/>
    </source>
</evidence>
<evidence type="ECO:0000256" key="4">
    <source>
        <dbReference type="ARBA" id="ARBA00093447"/>
    </source>
</evidence>
<dbReference type="InterPro" id="IPR057460">
    <property type="entry name" value="CAF17_C"/>
</dbReference>
<gene>
    <name evidence="7" type="ORF">SISNIDRAFT_449581</name>
</gene>
<dbReference type="GO" id="GO:0005759">
    <property type="term" value="C:mitochondrial matrix"/>
    <property type="evidence" value="ECO:0007669"/>
    <property type="project" value="TreeGrafter"/>
</dbReference>
<dbReference type="Gene3D" id="3.30.1360.120">
    <property type="entry name" value="Probable tRNA modification gtpase trme, domain 1"/>
    <property type="match status" value="1"/>
</dbReference>
<dbReference type="OrthoDB" id="191995at2759"/>
<dbReference type="Pfam" id="PF25455">
    <property type="entry name" value="Beta-barrel_CAF17_C"/>
    <property type="match status" value="1"/>
</dbReference>
<accession>A0A164ZR24</accession>
<comment type="subcellular location">
    <subcellularLocation>
        <location evidence="1">Mitochondrion</location>
    </subcellularLocation>
</comment>
<evidence type="ECO:0000256" key="1">
    <source>
        <dbReference type="ARBA" id="ARBA00004173"/>
    </source>
</evidence>
<evidence type="ECO:0000256" key="2">
    <source>
        <dbReference type="ARBA" id="ARBA00022946"/>
    </source>
</evidence>
<dbReference type="EMBL" id="KV419396">
    <property type="protein sequence ID" value="KZS97973.1"/>
    <property type="molecule type" value="Genomic_DNA"/>
</dbReference>
<dbReference type="InterPro" id="IPR027266">
    <property type="entry name" value="TrmE/GcvT-like"/>
</dbReference>
<dbReference type="GO" id="GO:0008168">
    <property type="term" value="F:methyltransferase activity"/>
    <property type="evidence" value="ECO:0007669"/>
    <property type="project" value="UniProtKB-KW"/>
</dbReference>
<keyword evidence="8" id="KW-1185">Reference proteome</keyword>
<dbReference type="Proteomes" id="UP000076722">
    <property type="component" value="Unassembled WGS sequence"/>
</dbReference>
<dbReference type="STRING" id="1314777.A0A164ZR24"/>
<keyword evidence="2" id="KW-0809">Transit peptide</keyword>
<keyword evidence="7" id="KW-0489">Methyltransferase</keyword>
<sequence>MTTRSAFRALIRSTPKCARVPNRSVLSVTGANASQFLNGILSTTVPNHGGFYSAFLHAQGRVLYDVFVYPQQASTSGEPGYLVEYDPRPSNPETPPLPALLKRYVLRSKVKIRDVGTEWEVWGAWGDEKSRMKDAQRKWMFARSGAIEPVWESSGLSPWATTSSTTLHDLRAVGMGWRELVRQGDKALASSEHDVVESDQYMLHRMMRGVPEGVEEIVPMSAFPLESNLDVMGGVDFRKGCYVGQELTVRTYHTGTIRKRILPVQIFDPNSPTPSNLEVTDAPSLPRGSDITAVPIQSSDSERIPRTRGTSKLIQSLNGVGLALMRLEHVEGVENGKFELQIKSDEGDLRWRVRHWWPEGWPEVVQE</sequence>
<reference evidence="7 8" key="1">
    <citation type="journal article" date="2016" name="Mol. Biol. Evol.">
        <title>Comparative Genomics of Early-Diverging Mushroom-Forming Fungi Provides Insights into the Origins of Lignocellulose Decay Capabilities.</title>
        <authorList>
            <person name="Nagy L.G."/>
            <person name="Riley R."/>
            <person name="Tritt A."/>
            <person name="Adam C."/>
            <person name="Daum C."/>
            <person name="Floudas D."/>
            <person name="Sun H."/>
            <person name="Yadav J.S."/>
            <person name="Pangilinan J."/>
            <person name="Larsson K.H."/>
            <person name="Matsuura K."/>
            <person name="Barry K."/>
            <person name="Labutti K."/>
            <person name="Kuo R."/>
            <person name="Ohm R.A."/>
            <person name="Bhattacharya S.S."/>
            <person name="Shirouzu T."/>
            <person name="Yoshinaga Y."/>
            <person name="Martin F.M."/>
            <person name="Grigoriev I.V."/>
            <person name="Hibbett D.S."/>
        </authorList>
    </citation>
    <scope>NUCLEOTIDE SEQUENCE [LARGE SCALE GENOMIC DNA]</scope>
    <source>
        <strain evidence="7 8">HHB9708</strain>
    </source>
</reference>
<dbReference type="SUPFAM" id="SSF103025">
    <property type="entry name" value="Folate-binding domain"/>
    <property type="match status" value="1"/>
</dbReference>
<keyword evidence="7" id="KW-0808">Transferase</keyword>
<dbReference type="GO" id="GO:0016226">
    <property type="term" value="P:iron-sulfur cluster assembly"/>
    <property type="evidence" value="ECO:0007669"/>
    <property type="project" value="TreeGrafter"/>
</dbReference>
<dbReference type="InterPro" id="IPR045179">
    <property type="entry name" value="YgfZ/GcvT"/>
</dbReference>
<feature type="region of interest" description="Disordered" evidence="5">
    <location>
        <begin position="272"/>
        <end position="292"/>
    </location>
</feature>
<evidence type="ECO:0000313" key="8">
    <source>
        <dbReference type="Proteomes" id="UP000076722"/>
    </source>
</evidence>
<dbReference type="PANTHER" id="PTHR22602">
    <property type="entry name" value="TRANSFERASE CAF17, MITOCHONDRIAL-RELATED"/>
    <property type="match status" value="1"/>
</dbReference>
<evidence type="ECO:0000313" key="7">
    <source>
        <dbReference type="EMBL" id="KZS97973.1"/>
    </source>
</evidence>
<dbReference type="GO" id="GO:0032259">
    <property type="term" value="P:methylation"/>
    <property type="evidence" value="ECO:0007669"/>
    <property type="project" value="UniProtKB-KW"/>
</dbReference>
<dbReference type="InterPro" id="IPR017703">
    <property type="entry name" value="YgfZ/GCV_T_CS"/>
</dbReference>